<dbReference type="InterPro" id="IPR002586">
    <property type="entry name" value="CobQ/CobB/MinD/ParA_Nub-bd_dom"/>
</dbReference>
<dbReference type="CDD" id="cd03110">
    <property type="entry name" value="SIMIBI_bact_arch"/>
    <property type="match status" value="1"/>
</dbReference>
<keyword evidence="1" id="KW-0479">Metal-binding</keyword>
<dbReference type="GO" id="GO:0046872">
    <property type="term" value="F:metal ion binding"/>
    <property type="evidence" value="ECO:0007669"/>
    <property type="project" value="UniProtKB-KW"/>
</dbReference>
<dbReference type="Gene3D" id="3.40.50.300">
    <property type="entry name" value="P-loop containing nucleotide triphosphate hydrolases"/>
    <property type="match status" value="1"/>
</dbReference>
<dbReference type="Pfam" id="PF01656">
    <property type="entry name" value="CbiA"/>
    <property type="match status" value="1"/>
</dbReference>
<evidence type="ECO:0000256" key="3">
    <source>
        <dbReference type="ARBA" id="ARBA00023014"/>
    </source>
</evidence>
<protein>
    <submittedName>
        <fullName evidence="5">(4Fe-4S)-binding protein</fullName>
    </submittedName>
</protein>
<dbReference type="InterPro" id="IPR017900">
    <property type="entry name" value="4Fe4S_Fe_S_CS"/>
</dbReference>
<feature type="domain" description="4Fe-4S ferredoxin-type" evidence="4">
    <location>
        <begin position="59"/>
        <end position="84"/>
    </location>
</feature>
<name>A0A7C4JSQ5_9BACT</name>
<keyword evidence="2" id="KW-0408">Iron</keyword>
<comment type="caution">
    <text evidence="5">The sequence shown here is derived from an EMBL/GenBank/DDBJ whole genome shotgun (WGS) entry which is preliminary data.</text>
</comment>
<dbReference type="PROSITE" id="PS51379">
    <property type="entry name" value="4FE4S_FER_2"/>
    <property type="match status" value="2"/>
</dbReference>
<evidence type="ECO:0000256" key="1">
    <source>
        <dbReference type="ARBA" id="ARBA00022723"/>
    </source>
</evidence>
<dbReference type="PROSITE" id="PS00198">
    <property type="entry name" value="4FE4S_FER_1"/>
    <property type="match status" value="1"/>
</dbReference>
<dbReference type="AlphaFoldDB" id="A0A7C4JSQ5"/>
<evidence type="ECO:0000259" key="4">
    <source>
        <dbReference type="PROSITE" id="PS51379"/>
    </source>
</evidence>
<proteinExistence type="predicted"/>
<accession>A0A7C4JSQ5</accession>
<dbReference type="GO" id="GO:0051536">
    <property type="term" value="F:iron-sulfur cluster binding"/>
    <property type="evidence" value="ECO:0007669"/>
    <property type="project" value="UniProtKB-KW"/>
</dbReference>
<dbReference type="Gene3D" id="3.30.70.20">
    <property type="match status" value="1"/>
</dbReference>
<dbReference type="EMBL" id="DSZN01000109">
    <property type="protein sequence ID" value="HGQ86136.1"/>
    <property type="molecule type" value="Genomic_DNA"/>
</dbReference>
<dbReference type="PANTHER" id="PTHR43534:SF1">
    <property type="entry name" value="4FE-4S CLUSTER CONTAINING PARA FAMILY ATPASE PROTEIN"/>
    <property type="match status" value="1"/>
</dbReference>
<dbReference type="SUPFAM" id="SSF52540">
    <property type="entry name" value="P-loop containing nucleoside triphosphate hydrolases"/>
    <property type="match status" value="1"/>
</dbReference>
<keyword evidence="3" id="KW-0411">Iron-sulfur</keyword>
<evidence type="ECO:0000313" key="5">
    <source>
        <dbReference type="EMBL" id="HGQ86136.1"/>
    </source>
</evidence>
<dbReference type="PANTHER" id="PTHR43534">
    <property type="entry name" value="MIND SUPERFAMILY P-LOOP ATPASE CONTAINING AN INSERTED FERREDOXIN DOMAIN"/>
    <property type="match status" value="1"/>
</dbReference>
<reference evidence="5" key="1">
    <citation type="journal article" date="2020" name="mSystems">
        <title>Genome- and Community-Level Interaction Insights into Carbon Utilization and Element Cycling Functions of Hydrothermarchaeota in Hydrothermal Sediment.</title>
        <authorList>
            <person name="Zhou Z."/>
            <person name="Liu Y."/>
            <person name="Xu W."/>
            <person name="Pan J."/>
            <person name="Luo Z.H."/>
            <person name="Li M."/>
        </authorList>
    </citation>
    <scope>NUCLEOTIDE SEQUENCE [LARGE SCALE GENOMIC DNA]</scope>
    <source>
        <strain evidence="5">SpSt-6</strain>
    </source>
</reference>
<dbReference type="Pfam" id="PF00037">
    <property type="entry name" value="Fer4"/>
    <property type="match status" value="1"/>
</dbReference>
<feature type="domain" description="4Fe-4S ferredoxin-type" evidence="4">
    <location>
        <begin position="85"/>
        <end position="114"/>
    </location>
</feature>
<dbReference type="SUPFAM" id="SSF54862">
    <property type="entry name" value="4Fe-4S ferredoxins"/>
    <property type="match status" value="1"/>
</dbReference>
<evidence type="ECO:0000256" key="2">
    <source>
        <dbReference type="ARBA" id="ARBA00023004"/>
    </source>
</evidence>
<dbReference type="InterPro" id="IPR017896">
    <property type="entry name" value="4Fe4S_Fe-S-bd"/>
</dbReference>
<gene>
    <name evidence="5" type="ORF">ENT66_07560</name>
</gene>
<organism evidence="5">
    <name type="scientific">Thermodesulfobacterium geofontis</name>
    <dbReference type="NCBI Taxonomy" id="1295609"/>
    <lineage>
        <taxon>Bacteria</taxon>
        <taxon>Pseudomonadati</taxon>
        <taxon>Thermodesulfobacteriota</taxon>
        <taxon>Thermodesulfobacteria</taxon>
        <taxon>Thermodesulfobacteriales</taxon>
        <taxon>Thermodesulfobacteriaceae</taxon>
        <taxon>Thermodesulfobacterium</taxon>
    </lineage>
</organism>
<dbReference type="InterPro" id="IPR027417">
    <property type="entry name" value="P-loop_NTPase"/>
</dbReference>
<sequence>MKQILVISGKGGTGKTFFVGCLAVSLPNKVIVDCDVDAANLHLILHPKIEQSFKFIGGKIAFIDKDKCTVCGACKEVCQFSAITEDFQIDEFSCEGCTICSYVCPTSAVIIKDRISGSYFISNTDYGKMVHARLGIAQENSGKLVTKLREIAKEIAETIGADFTIIDGPPGVGCPVMASMTGVDLALAITEPTVSGFHDLKRIIDLTKHFKVEIKVIINKYDLNPQMSKHIAYELEKLNIKMIGMIPFSEEILASIKAGIPFLKFSKSKLSKNIEKLIYKILDSL</sequence>